<proteinExistence type="predicted"/>
<feature type="transmembrane region" description="Helical" evidence="2">
    <location>
        <begin position="354"/>
        <end position="375"/>
    </location>
</feature>
<gene>
    <name evidence="3" type="ORF">DFR60_10343</name>
</gene>
<feature type="transmembrane region" description="Helical" evidence="2">
    <location>
        <begin position="395"/>
        <end position="421"/>
    </location>
</feature>
<feature type="region of interest" description="Disordered" evidence="1">
    <location>
        <begin position="536"/>
        <end position="642"/>
    </location>
</feature>
<organism evidence="3 4">
    <name type="scientific">Hungatella effluvii</name>
    <dbReference type="NCBI Taxonomy" id="1096246"/>
    <lineage>
        <taxon>Bacteria</taxon>
        <taxon>Bacillati</taxon>
        <taxon>Bacillota</taxon>
        <taxon>Clostridia</taxon>
        <taxon>Lachnospirales</taxon>
        <taxon>Lachnospiraceae</taxon>
        <taxon>Hungatella</taxon>
    </lineage>
</organism>
<feature type="transmembrane region" description="Helical" evidence="2">
    <location>
        <begin position="129"/>
        <end position="150"/>
    </location>
</feature>
<dbReference type="AlphaFoldDB" id="A0A2V3YM26"/>
<dbReference type="Proteomes" id="UP000248057">
    <property type="component" value="Unassembled WGS sequence"/>
</dbReference>
<keyword evidence="2" id="KW-0812">Transmembrane</keyword>
<name>A0A2V3YM26_9FIRM</name>
<evidence type="ECO:0000256" key="1">
    <source>
        <dbReference type="SAM" id="MobiDB-lite"/>
    </source>
</evidence>
<sequence length="642" mass="70397">MEMVYLGLFDQIFNQVLDRIFMPVFNFVISILNVSLAFIFNDLLGSFLIPILEIAFDKYILACGFLFGTASYEILVKPCFSILDTVERAFDVFIGLDNVIYYPNGTAGMAVTDKTLLETLFSFPTVQNAFWLIALSGIGIALLLSIYGVARSALDLDFENKKPVSHVMSQLFKAVVGTFLIPFMIFMVINLANVMLKTLDTTINVGNSQSEAMENSTLGSSLFVMCTSNAAWDGTKNRSKRVIQGTGHGIKLEVYDEINPDFDLMGDPRDKFLANDKLYNYRNSLMVWKYFNPGKFDYLGLYTGIFVMVILLICMISLIKRLLELLILYMVSPYFVAIMPLDDGEKFKQWFSMFLGKLFTGYGSLVALKVYLMLMPVFMRGGIELPNSSVTAGDILYYVFAIGGAWTVYKSSSLLTSLINVSAGRSEEQSMAAGAGALAAVSIRPVQNVSARIRGKMESKFVDEPLSKLKGETKNGVQNWMSKSGSGQVSQKPLQSGYSGETKKPGDKNTSSSSQRGVYSKLIMWRFKRKLKRADELRKKEAEKTDGTGETGTGGTGNKTDIPPISQGYGSGYDADRATGDTSGSASASEAGDGTGAETGSVSGGGLRYKAKSRVSDPAADLKEKLADRRIKGSENNRGDKK</sequence>
<evidence type="ECO:0000313" key="3">
    <source>
        <dbReference type="EMBL" id="PXX54993.1"/>
    </source>
</evidence>
<feature type="transmembrane region" description="Helical" evidence="2">
    <location>
        <begin position="299"/>
        <end position="319"/>
    </location>
</feature>
<dbReference type="GeneID" id="86060558"/>
<dbReference type="NCBIfam" id="NF045889">
    <property type="entry name" value="ICE_Mbov_0396_TM"/>
    <property type="match status" value="1"/>
</dbReference>
<keyword evidence="2" id="KW-1133">Transmembrane helix</keyword>
<feature type="compositionally biased region" description="Basic and acidic residues" evidence="1">
    <location>
        <begin position="620"/>
        <end position="642"/>
    </location>
</feature>
<dbReference type="RefSeq" id="WP_110322118.1">
    <property type="nucleotide sequence ID" value="NZ_QJKD01000003.1"/>
</dbReference>
<feature type="compositionally biased region" description="Basic and acidic residues" evidence="1">
    <location>
        <begin position="536"/>
        <end position="547"/>
    </location>
</feature>
<keyword evidence="4" id="KW-1185">Reference proteome</keyword>
<evidence type="ECO:0000313" key="4">
    <source>
        <dbReference type="Proteomes" id="UP000248057"/>
    </source>
</evidence>
<dbReference type="NCBIfam" id="NF045848">
    <property type="entry name" value="MMCAP2_0566_fam"/>
    <property type="match status" value="1"/>
</dbReference>
<accession>A0A2V3YM26</accession>
<feature type="region of interest" description="Disordered" evidence="1">
    <location>
        <begin position="472"/>
        <end position="516"/>
    </location>
</feature>
<reference evidence="3 4" key="1">
    <citation type="submission" date="2018-05" db="EMBL/GenBank/DDBJ databases">
        <title>Genomic Encyclopedia of Type Strains, Phase IV (KMG-IV): sequencing the most valuable type-strain genomes for metagenomic binning, comparative biology and taxonomic classification.</title>
        <authorList>
            <person name="Goeker M."/>
        </authorList>
    </citation>
    <scope>NUCLEOTIDE SEQUENCE [LARGE SCALE GENOMIC DNA]</scope>
    <source>
        <strain evidence="3 4">DSM 24995</strain>
    </source>
</reference>
<feature type="compositionally biased region" description="Polar residues" evidence="1">
    <location>
        <begin position="475"/>
        <end position="499"/>
    </location>
</feature>
<keyword evidence="2" id="KW-0472">Membrane</keyword>
<evidence type="ECO:0000256" key="2">
    <source>
        <dbReference type="SAM" id="Phobius"/>
    </source>
</evidence>
<feature type="transmembrane region" description="Helical" evidence="2">
    <location>
        <begin position="47"/>
        <end position="67"/>
    </location>
</feature>
<feature type="compositionally biased region" description="Gly residues" evidence="1">
    <location>
        <begin position="593"/>
        <end position="607"/>
    </location>
</feature>
<comment type="caution">
    <text evidence="3">The sequence shown here is derived from an EMBL/GenBank/DDBJ whole genome shotgun (WGS) entry which is preliminary data.</text>
</comment>
<dbReference type="EMBL" id="QJKD01000003">
    <property type="protein sequence ID" value="PXX54993.1"/>
    <property type="molecule type" value="Genomic_DNA"/>
</dbReference>
<feature type="compositionally biased region" description="Low complexity" evidence="1">
    <location>
        <begin position="580"/>
        <end position="592"/>
    </location>
</feature>
<protein>
    <submittedName>
        <fullName evidence="3">Uncharacterized protein</fullName>
    </submittedName>
</protein>
<feature type="transmembrane region" description="Helical" evidence="2">
    <location>
        <begin position="171"/>
        <end position="192"/>
    </location>
</feature>
<feature type="transmembrane region" description="Helical" evidence="2">
    <location>
        <begin position="20"/>
        <end position="40"/>
    </location>
</feature>
<feature type="transmembrane region" description="Helical" evidence="2">
    <location>
        <begin position="325"/>
        <end position="342"/>
    </location>
</feature>